<dbReference type="Pfam" id="PF12833">
    <property type="entry name" value="HTH_18"/>
    <property type="match status" value="1"/>
</dbReference>
<keyword evidence="1" id="KW-0805">Transcription regulation</keyword>
<dbReference type="InterPro" id="IPR009057">
    <property type="entry name" value="Homeodomain-like_sf"/>
</dbReference>
<evidence type="ECO:0000256" key="2">
    <source>
        <dbReference type="ARBA" id="ARBA00023125"/>
    </source>
</evidence>
<dbReference type="PRINTS" id="PR00032">
    <property type="entry name" value="HTHARAC"/>
</dbReference>
<dbReference type="KEGG" id="soa:G3M56_005220"/>
<dbReference type="InterPro" id="IPR018060">
    <property type="entry name" value="HTH_AraC"/>
</dbReference>
<keyword evidence="3" id="KW-0804">Transcription</keyword>
<name>A0A6B3L3G1_9BACT</name>
<dbReference type="RefSeq" id="WP_164364165.1">
    <property type="nucleotide sequence ID" value="NZ_CP066776.1"/>
</dbReference>
<dbReference type="Gene3D" id="1.10.10.60">
    <property type="entry name" value="Homeodomain-like"/>
    <property type="match status" value="2"/>
</dbReference>
<sequence>MIEKSDSRRSGRDLFEQIVASKLFGAYRKAFESATGLPLRIVRVGDYSGRDASVAGVDRNAFCTMVRETESGCAECVEVNRVLQNTAMSGAASTRCFAGLVETMVPVHHGGEVIAFLRTGEVRDEVPSGEEIDEVVETLHAVVEDDDRVAAMVEALKEAPTQMTKDRYAGVVSLLEVFSEQLSEHLREVAIRRMSSEPESVRRALEYIEENLEDPIQLEAAAKAAGLSVSAFSRAFKASTGLTLIEYVNRKRIEWARRELLRRDVRVSEIAYKVGFSSLSQFNRTFSRVEGISPTQYRKEKQVIS</sequence>
<dbReference type="InterPro" id="IPR020449">
    <property type="entry name" value="Tscrpt_reg_AraC-type_HTH"/>
</dbReference>
<dbReference type="PROSITE" id="PS01124">
    <property type="entry name" value="HTH_ARAC_FAMILY_2"/>
    <property type="match status" value="1"/>
</dbReference>
<protein>
    <submittedName>
        <fullName evidence="4">Helix-turn-helix domain-containing protein</fullName>
    </submittedName>
</protein>
<reference evidence="4 5" key="1">
    <citation type="submission" date="2020-12" db="EMBL/GenBank/DDBJ databases">
        <title>Sulforoseuscoccus oceanibium gen. nov., sp. nov., a representative of the phylum Verrucomicrobia with special cytoplasmic membrane, and proposal of Sulforoseuscoccusaceae fam. nov.</title>
        <authorList>
            <person name="Xi F."/>
        </authorList>
    </citation>
    <scope>NUCLEOTIDE SEQUENCE [LARGE SCALE GENOMIC DNA]</scope>
    <source>
        <strain evidence="4 5">T37</strain>
    </source>
</reference>
<dbReference type="SUPFAM" id="SSF46689">
    <property type="entry name" value="Homeodomain-like"/>
    <property type="match status" value="2"/>
</dbReference>
<evidence type="ECO:0000313" key="5">
    <source>
        <dbReference type="Proteomes" id="UP000475117"/>
    </source>
</evidence>
<dbReference type="PROSITE" id="PS00041">
    <property type="entry name" value="HTH_ARAC_FAMILY_1"/>
    <property type="match status" value="1"/>
</dbReference>
<dbReference type="PANTHER" id="PTHR43280:SF2">
    <property type="entry name" value="HTH-TYPE TRANSCRIPTIONAL REGULATOR EXSA"/>
    <property type="match status" value="1"/>
</dbReference>
<dbReference type="Pfam" id="PF10114">
    <property type="entry name" value="PocR"/>
    <property type="match status" value="1"/>
</dbReference>
<dbReference type="Proteomes" id="UP000475117">
    <property type="component" value="Chromosome"/>
</dbReference>
<dbReference type="GO" id="GO:0003700">
    <property type="term" value="F:DNA-binding transcription factor activity"/>
    <property type="evidence" value="ECO:0007669"/>
    <property type="project" value="InterPro"/>
</dbReference>
<evidence type="ECO:0000256" key="3">
    <source>
        <dbReference type="ARBA" id="ARBA00023163"/>
    </source>
</evidence>
<dbReference type="EMBL" id="CP066776">
    <property type="protein sequence ID" value="QQL45980.1"/>
    <property type="molecule type" value="Genomic_DNA"/>
</dbReference>
<accession>A0A6B3L3G1</accession>
<keyword evidence="2" id="KW-0238">DNA-binding</keyword>
<evidence type="ECO:0000313" key="4">
    <source>
        <dbReference type="EMBL" id="QQL45980.1"/>
    </source>
</evidence>
<dbReference type="InterPro" id="IPR018771">
    <property type="entry name" value="PocR_dom"/>
</dbReference>
<dbReference type="AlphaFoldDB" id="A0A6B3L3G1"/>
<organism evidence="4 5">
    <name type="scientific">Sulfuriroseicoccus oceanibius</name>
    <dbReference type="NCBI Taxonomy" id="2707525"/>
    <lineage>
        <taxon>Bacteria</taxon>
        <taxon>Pseudomonadati</taxon>
        <taxon>Verrucomicrobiota</taxon>
        <taxon>Verrucomicrobiia</taxon>
        <taxon>Verrucomicrobiales</taxon>
        <taxon>Verrucomicrobiaceae</taxon>
        <taxon>Sulfuriroseicoccus</taxon>
    </lineage>
</organism>
<proteinExistence type="predicted"/>
<keyword evidence="5" id="KW-1185">Reference proteome</keyword>
<gene>
    <name evidence="4" type="ORF">G3M56_005220</name>
</gene>
<dbReference type="GO" id="GO:0043565">
    <property type="term" value="F:sequence-specific DNA binding"/>
    <property type="evidence" value="ECO:0007669"/>
    <property type="project" value="InterPro"/>
</dbReference>
<dbReference type="SMART" id="SM00342">
    <property type="entry name" value="HTH_ARAC"/>
    <property type="match status" value="1"/>
</dbReference>
<dbReference type="PANTHER" id="PTHR43280">
    <property type="entry name" value="ARAC-FAMILY TRANSCRIPTIONAL REGULATOR"/>
    <property type="match status" value="1"/>
</dbReference>
<dbReference type="InterPro" id="IPR018062">
    <property type="entry name" value="HTH_AraC-typ_CS"/>
</dbReference>
<evidence type="ECO:0000256" key="1">
    <source>
        <dbReference type="ARBA" id="ARBA00023015"/>
    </source>
</evidence>